<sequence length="414" mass="44410">MGVRFGARLQSKRMERGLSQAELGRNLCSAVYISMLESGLREPTPGVLAELADRLKVAPSDLDPLQEARAHDAEFVLAELSARDAWDGRDYARSASHAEAAAQLALASGHHSDWWNMTYMQAECALKLGDLAECQRLADQLLGHPIVAESPSLAGRAQQLLAASCHGLGQLDAAVERAREAVALAERHAHSSTTHVSALNVLVAALADRGHLDEAWEHCRHLASFVEGTSPQLAGQVEWAIGNVAFMRSDCEEGVDRHERAAALLSPAQDLGLWAQFNKATAAARLAAGRVEPATLAALERAEMSLEIVGGSPRDHLDVALIRAQWLYLSGDPAAAAERLEDLAPEALDLGSYPAGEVALLYGRTLGTLRRTSDALEQLDAARQHFADAGAWNRVNECISAAVETRTSFRTSSG</sequence>
<dbReference type="Pfam" id="PF01381">
    <property type="entry name" value="HTH_3"/>
    <property type="match status" value="1"/>
</dbReference>
<gene>
    <name evidence="2" type="ORF">GCM10009849_30310</name>
</gene>
<dbReference type="EMBL" id="BAAAQW010000010">
    <property type="protein sequence ID" value="GAA2202328.1"/>
    <property type="molecule type" value="Genomic_DNA"/>
</dbReference>
<dbReference type="PROSITE" id="PS50943">
    <property type="entry name" value="HTH_CROC1"/>
    <property type="match status" value="1"/>
</dbReference>
<dbReference type="InterPro" id="IPR011990">
    <property type="entry name" value="TPR-like_helical_dom_sf"/>
</dbReference>
<evidence type="ECO:0000259" key="1">
    <source>
        <dbReference type="PROSITE" id="PS50943"/>
    </source>
</evidence>
<reference evidence="2 3" key="1">
    <citation type="journal article" date="2019" name="Int. J. Syst. Evol. Microbiol.">
        <title>The Global Catalogue of Microorganisms (GCM) 10K type strain sequencing project: providing services to taxonomists for standard genome sequencing and annotation.</title>
        <authorList>
            <consortium name="The Broad Institute Genomics Platform"/>
            <consortium name="The Broad Institute Genome Sequencing Center for Infectious Disease"/>
            <person name="Wu L."/>
            <person name="Ma J."/>
        </authorList>
    </citation>
    <scope>NUCLEOTIDE SEQUENCE [LARGE SCALE GENOMIC DNA]</scope>
    <source>
        <strain evidence="2 3">JCM 16034</strain>
    </source>
</reference>
<dbReference type="SUPFAM" id="SSF47413">
    <property type="entry name" value="lambda repressor-like DNA-binding domains"/>
    <property type="match status" value="1"/>
</dbReference>
<dbReference type="Proteomes" id="UP001500432">
    <property type="component" value="Unassembled WGS sequence"/>
</dbReference>
<proteinExistence type="predicted"/>
<comment type="caution">
    <text evidence="2">The sequence shown here is derived from an EMBL/GenBank/DDBJ whole genome shotgun (WGS) entry which is preliminary data.</text>
</comment>
<accession>A0ABN3BZG1</accession>
<dbReference type="RefSeq" id="WP_344300611.1">
    <property type="nucleotide sequence ID" value="NZ_BAAAQW010000010.1"/>
</dbReference>
<dbReference type="InterPro" id="IPR010982">
    <property type="entry name" value="Lambda_DNA-bd_dom_sf"/>
</dbReference>
<evidence type="ECO:0000313" key="2">
    <source>
        <dbReference type="EMBL" id="GAA2202328.1"/>
    </source>
</evidence>
<organism evidence="2 3">
    <name type="scientific">Sinomonas flava</name>
    <dbReference type="NCBI Taxonomy" id="496857"/>
    <lineage>
        <taxon>Bacteria</taxon>
        <taxon>Bacillati</taxon>
        <taxon>Actinomycetota</taxon>
        <taxon>Actinomycetes</taxon>
        <taxon>Micrococcales</taxon>
        <taxon>Micrococcaceae</taxon>
        <taxon>Sinomonas</taxon>
    </lineage>
</organism>
<dbReference type="InterPro" id="IPR001387">
    <property type="entry name" value="Cro/C1-type_HTH"/>
</dbReference>
<evidence type="ECO:0000313" key="3">
    <source>
        <dbReference type="Proteomes" id="UP001500432"/>
    </source>
</evidence>
<dbReference type="Gene3D" id="1.25.40.10">
    <property type="entry name" value="Tetratricopeptide repeat domain"/>
    <property type="match status" value="1"/>
</dbReference>
<dbReference type="Gene3D" id="1.10.260.40">
    <property type="entry name" value="lambda repressor-like DNA-binding domains"/>
    <property type="match status" value="1"/>
</dbReference>
<feature type="domain" description="HTH cro/C1-type" evidence="1">
    <location>
        <begin position="9"/>
        <end position="62"/>
    </location>
</feature>
<dbReference type="CDD" id="cd00093">
    <property type="entry name" value="HTH_XRE"/>
    <property type="match status" value="1"/>
</dbReference>
<protein>
    <recommendedName>
        <fullName evidence="1">HTH cro/C1-type domain-containing protein</fullName>
    </recommendedName>
</protein>
<dbReference type="SUPFAM" id="SSF48452">
    <property type="entry name" value="TPR-like"/>
    <property type="match status" value="1"/>
</dbReference>
<dbReference type="SMART" id="SM00530">
    <property type="entry name" value="HTH_XRE"/>
    <property type="match status" value="1"/>
</dbReference>
<keyword evidence="3" id="KW-1185">Reference proteome</keyword>
<name>A0ABN3BZG1_9MICC</name>